<feature type="transmembrane region" description="Helical" evidence="6">
    <location>
        <begin position="48"/>
        <end position="73"/>
    </location>
</feature>
<dbReference type="KEGG" id="lak:106173783"/>
<dbReference type="GeneID" id="106173783"/>
<comment type="subcellular location">
    <subcellularLocation>
        <location evidence="1">Membrane</location>
        <topology evidence="1">Multi-pass membrane protein</topology>
    </subcellularLocation>
</comment>
<evidence type="ECO:0000256" key="6">
    <source>
        <dbReference type="SAM" id="Phobius"/>
    </source>
</evidence>
<feature type="transmembrane region" description="Helical" evidence="6">
    <location>
        <begin position="161"/>
        <end position="180"/>
    </location>
</feature>
<feature type="compositionally biased region" description="Polar residues" evidence="5">
    <location>
        <begin position="120"/>
        <end position="135"/>
    </location>
</feature>
<evidence type="ECO:0000313" key="8">
    <source>
        <dbReference type="RefSeq" id="XP_013410476.1"/>
    </source>
</evidence>
<gene>
    <name evidence="8" type="primary">LOC106173783</name>
</gene>
<keyword evidence="4 6" id="KW-0472">Membrane</keyword>
<keyword evidence="3 6" id="KW-1133">Transmembrane helix</keyword>
<reference evidence="8" key="1">
    <citation type="submission" date="2025-08" db="UniProtKB">
        <authorList>
            <consortium name="RefSeq"/>
        </authorList>
    </citation>
    <scope>IDENTIFICATION</scope>
    <source>
        <tissue evidence="8">Gonads</tissue>
    </source>
</reference>
<keyword evidence="7" id="KW-1185">Reference proteome</keyword>
<accession>A0A1S3JK12</accession>
<sequence length="229" mass="24641">MALYNSLLGSLNCFAGGVFLGVAFLHLIPEARAEMDEVMTEANIHTHYPLTELAVVIGLFLVLIFEMVLMLCIGRGGYLLRHLHGHSHPDADMPTDVGKVQLTDTNHEEDKPSGQPGDPTLSSNTDDNSSGTLSEPNVLDCTDDTELIAAKTGAVPKIRILLLYLALSSHTVFEGLALGLQDSSVQLWTLFGAMMVHRELESGTPSQGLKKTFFIVLGVAVMGALAILE</sequence>
<keyword evidence="2 6" id="KW-0812">Transmembrane</keyword>
<dbReference type="AlphaFoldDB" id="A0A1S3JK12"/>
<organism evidence="7 8">
    <name type="scientific">Lingula anatina</name>
    <name type="common">Brachiopod</name>
    <name type="synonym">Lingula unguis</name>
    <dbReference type="NCBI Taxonomy" id="7574"/>
    <lineage>
        <taxon>Eukaryota</taxon>
        <taxon>Metazoa</taxon>
        <taxon>Spiralia</taxon>
        <taxon>Lophotrochozoa</taxon>
        <taxon>Brachiopoda</taxon>
        <taxon>Linguliformea</taxon>
        <taxon>Lingulata</taxon>
        <taxon>Lingulida</taxon>
        <taxon>Linguloidea</taxon>
        <taxon>Lingulidae</taxon>
        <taxon>Lingula</taxon>
    </lineage>
</organism>
<dbReference type="STRING" id="7574.A0A1S3JK12"/>
<dbReference type="PANTHER" id="PTHR11040">
    <property type="entry name" value="ZINC/IRON TRANSPORTER"/>
    <property type="match status" value="1"/>
</dbReference>
<protein>
    <submittedName>
        <fullName evidence="8">Zinc transporter ZIP3-like</fullName>
    </submittedName>
</protein>
<dbReference type="GO" id="GO:0005886">
    <property type="term" value="C:plasma membrane"/>
    <property type="evidence" value="ECO:0007669"/>
    <property type="project" value="TreeGrafter"/>
</dbReference>
<evidence type="ECO:0000256" key="2">
    <source>
        <dbReference type="ARBA" id="ARBA00022692"/>
    </source>
</evidence>
<evidence type="ECO:0000256" key="4">
    <source>
        <dbReference type="ARBA" id="ARBA00023136"/>
    </source>
</evidence>
<dbReference type="FunCoup" id="A0A1S3JK12">
    <property type="interactions" value="414"/>
</dbReference>
<evidence type="ECO:0000256" key="5">
    <source>
        <dbReference type="SAM" id="MobiDB-lite"/>
    </source>
</evidence>
<proteinExistence type="predicted"/>
<feature type="transmembrane region" description="Helical" evidence="6">
    <location>
        <begin position="7"/>
        <end position="28"/>
    </location>
</feature>
<evidence type="ECO:0000256" key="1">
    <source>
        <dbReference type="ARBA" id="ARBA00004141"/>
    </source>
</evidence>
<dbReference type="PANTHER" id="PTHR11040:SF140">
    <property type="entry name" value="ZRT (ZRT), IRT- (IRT-) LIKE PROTEIN TRANSPORTER"/>
    <property type="match status" value="1"/>
</dbReference>
<evidence type="ECO:0000256" key="3">
    <source>
        <dbReference type="ARBA" id="ARBA00022989"/>
    </source>
</evidence>
<dbReference type="Proteomes" id="UP000085678">
    <property type="component" value="Unplaced"/>
</dbReference>
<dbReference type="RefSeq" id="XP_013410476.1">
    <property type="nucleotide sequence ID" value="XM_013555022.1"/>
</dbReference>
<dbReference type="InParanoid" id="A0A1S3JK12"/>
<dbReference type="InterPro" id="IPR003689">
    <property type="entry name" value="ZIP"/>
</dbReference>
<name>A0A1S3JK12_LINAN</name>
<dbReference type="OrthoDB" id="448280at2759"/>
<dbReference type="Pfam" id="PF02535">
    <property type="entry name" value="Zip"/>
    <property type="match status" value="1"/>
</dbReference>
<dbReference type="GO" id="GO:0005385">
    <property type="term" value="F:zinc ion transmembrane transporter activity"/>
    <property type="evidence" value="ECO:0007669"/>
    <property type="project" value="TreeGrafter"/>
</dbReference>
<feature type="transmembrane region" description="Helical" evidence="6">
    <location>
        <begin position="212"/>
        <end position="228"/>
    </location>
</feature>
<evidence type="ECO:0000313" key="7">
    <source>
        <dbReference type="Proteomes" id="UP000085678"/>
    </source>
</evidence>
<feature type="region of interest" description="Disordered" evidence="5">
    <location>
        <begin position="105"/>
        <end position="138"/>
    </location>
</feature>